<dbReference type="PANTHER" id="PTHR16301">
    <property type="entry name" value="IMPACT-RELATED"/>
    <property type="match status" value="1"/>
</dbReference>
<dbReference type="GO" id="GO:0102009">
    <property type="term" value="F:proline dipeptidase activity"/>
    <property type="evidence" value="ECO:0007669"/>
    <property type="project" value="UniProtKB-EC"/>
</dbReference>
<dbReference type="Pfam" id="PF09186">
    <property type="entry name" value="DUF1949"/>
    <property type="match status" value="1"/>
</dbReference>
<dbReference type="SUPFAM" id="SSF54980">
    <property type="entry name" value="EF-G C-terminal domain-like"/>
    <property type="match status" value="1"/>
</dbReference>
<dbReference type="Pfam" id="PF01205">
    <property type="entry name" value="Impact_N"/>
    <property type="match status" value="1"/>
</dbReference>
<dbReference type="InterPro" id="IPR035647">
    <property type="entry name" value="EFG_III/V"/>
</dbReference>
<evidence type="ECO:0000259" key="2">
    <source>
        <dbReference type="Pfam" id="PF01205"/>
    </source>
</evidence>
<dbReference type="EC" id="3.4.13.9" evidence="4"/>
<dbReference type="EMBL" id="CP029347">
    <property type="protein sequence ID" value="AWL12440.1"/>
    <property type="molecule type" value="Genomic_DNA"/>
</dbReference>
<dbReference type="PANTHER" id="PTHR16301:SF20">
    <property type="entry name" value="IMPACT FAMILY MEMBER YIGZ"/>
    <property type="match status" value="1"/>
</dbReference>
<keyword evidence="4" id="KW-0224">Dipeptidase</keyword>
<dbReference type="InterPro" id="IPR036956">
    <property type="entry name" value="Impact_N_sf"/>
</dbReference>
<dbReference type="NCBIfam" id="TIGR00257">
    <property type="entry name" value="IMPACT_YIGZ"/>
    <property type="match status" value="1"/>
</dbReference>
<comment type="similarity">
    <text evidence="1">Belongs to the IMPACT family.</text>
</comment>
<dbReference type="GO" id="GO:0043168">
    <property type="term" value="F:anion binding"/>
    <property type="evidence" value="ECO:0007669"/>
    <property type="project" value="UniProtKB-ARBA"/>
</dbReference>
<evidence type="ECO:0000313" key="4">
    <source>
        <dbReference type="EMBL" id="AWL12440.1"/>
    </source>
</evidence>
<dbReference type="InterPro" id="IPR020568">
    <property type="entry name" value="Ribosomal_Su5_D2-typ_SF"/>
</dbReference>
<dbReference type="GO" id="GO:0032561">
    <property type="term" value="F:guanyl ribonucleotide binding"/>
    <property type="evidence" value="ECO:0007669"/>
    <property type="project" value="UniProtKB-ARBA"/>
</dbReference>
<sequence>MSTKSYRIPAAEQLYELEIKRSKHIAYATRASSKDEAEAYIREIREQHPQANHVCWAYIAGAPGTTVTSMSDDGEPSGTAGMPMLKVLQYSGLGEIVVAVVRYFGGIKLGTGGLQRAYSDSVTGVLALLPTREFVSRTELSLTYDYAQDGAISQLLQSFNIDNLESDYGEQITVTLAVADDQMESLKAQLTNICSGQIRIDKSK</sequence>
<accession>A0A2S2E5D5</accession>
<dbReference type="KEGG" id="salh:HMF8227_01970"/>
<proteinExistence type="inferred from homology"/>
<dbReference type="Gene3D" id="3.30.70.240">
    <property type="match status" value="1"/>
</dbReference>
<dbReference type="InterPro" id="IPR023582">
    <property type="entry name" value="Impact"/>
</dbReference>
<keyword evidence="4" id="KW-0378">Hydrolase</keyword>
<keyword evidence="4" id="KW-0645">Protease</keyword>
<dbReference type="InterPro" id="IPR001498">
    <property type="entry name" value="Impact_N"/>
</dbReference>
<dbReference type="Gene3D" id="3.30.230.30">
    <property type="entry name" value="Impact, N-terminal domain"/>
    <property type="match status" value="1"/>
</dbReference>
<keyword evidence="5" id="KW-1185">Reference proteome</keyword>
<evidence type="ECO:0000256" key="1">
    <source>
        <dbReference type="ARBA" id="ARBA00007665"/>
    </source>
</evidence>
<evidence type="ECO:0000259" key="3">
    <source>
        <dbReference type="Pfam" id="PF09186"/>
    </source>
</evidence>
<dbReference type="SUPFAM" id="SSF54211">
    <property type="entry name" value="Ribosomal protein S5 domain 2-like"/>
    <property type="match status" value="1"/>
</dbReference>
<reference evidence="4 5" key="1">
    <citation type="submission" date="2018-05" db="EMBL/GenBank/DDBJ databases">
        <title>Salinimonas sp. HMF8227 Genome sequencing and assembly.</title>
        <authorList>
            <person name="Kang H."/>
            <person name="Kang J."/>
            <person name="Cha I."/>
            <person name="Kim H."/>
            <person name="Joh K."/>
        </authorList>
    </citation>
    <scope>NUCLEOTIDE SEQUENCE [LARGE SCALE GENOMIC DNA]</scope>
    <source>
        <strain evidence="4 5">HMF8227</strain>
    </source>
</reference>
<feature type="domain" description="UPF0029" evidence="3">
    <location>
        <begin position="142"/>
        <end position="197"/>
    </location>
</feature>
<gene>
    <name evidence="4" type="ORF">HMF8227_01970</name>
</gene>
<feature type="domain" description="Impact N-terminal" evidence="2">
    <location>
        <begin position="20"/>
        <end position="125"/>
    </location>
</feature>
<protein>
    <submittedName>
        <fullName evidence="4">Xaa-Pro dipeptidase</fullName>
        <ecNumber evidence="4">3.4.13.9</ecNumber>
    </submittedName>
</protein>
<dbReference type="GO" id="GO:0017111">
    <property type="term" value="F:ribonucleoside triphosphate phosphatase activity"/>
    <property type="evidence" value="ECO:0007669"/>
    <property type="project" value="UniProtKB-ARBA"/>
</dbReference>
<evidence type="ECO:0000313" key="5">
    <source>
        <dbReference type="Proteomes" id="UP000245728"/>
    </source>
</evidence>
<dbReference type="GO" id="GO:0005737">
    <property type="term" value="C:cytoplasm"/>
    <property type="evidence" value="ECO:0007669"/>
    <property type="project" value="TreeGrafter"/>
</dbReference>
<dbReference type="RefSeq" id="WP_109340015.1">
    <property type="nucleotide sequence ID" value="NZ_CP029347.1"/>
</dbReference>
<dbReference type="InterPro" id="IPR015269">
    <property type="entry name" value="UPF0029_Impact_C"/>
</dbReference>
<dbReference type="GO" id="GO:0006446">
    <property type="term" value="P:regulation of translational initiation"/>
    <property type="evidence" value="ECO:0007669"/>
    <property type="project" value="TreeGrafter"/>
</dbReference>
<organism evidence="4 5">
    <name type="scientific">Saliniradius amylolyticus</name>
    <dbReference type="NCBI Taxonomy" id="2183582"/>
    <lineage>
        <taxon>Bacteria</taxon>
        <taxon>Pseudomonadati</taxon>
        <taxon>Pseudomonadota</taxon>
        <taxon>Gammaproteobacteria</taxon>
        <taxon>Alteromonadales</taxon>
        <taxon>Alteromonadaceae</taxon>
        <taxon>Saliniradius</taxon>
    </lineage>
</organism>
<dbReference type="Proteomes" id="UP000245728">
    <property type="component" value="Chromosome"/>
</dbReference>
<dbReference type="OrthoDB" id="9813771at2"/>
<dbReference type="AlphaFoldDB" id="A0A2S2E5D5"/>
<dbReference type="InterPro" id="IPR015796">
    <property type="entry name" value="Impact_YigZ-like"/>
</dbReference>
<name>A0A2S2E5D5_9ALTE</name>